<reference evidence="1" key="1">
    <citation type="journal article" date="2020" name="bioRxiv">
        <title>A rank-normalized archaeal taxonomy based on genome phylogeny resolves widespread incomplete and uneven classifications.</title>
        <authorList>
            <person name="Rinke C."/>
            <person name="Chuvochina M."/>
            <person name="Mussig A.J."/>
            <person name="Chaumeil P.-A."/>
            <person name="Waite D.W."/>
            <person name="Whitman W.B."/>
            <person name="Parks D.H."/>
            <person name="Hugenholtz P."/>
        </authorList>
    </citation>
    <scope>NUCLEOTIDE SEQUENCE</scope>
    <source>
        <strain evidence="1">UBA10219</strain>
    </source>
</reference>
<sequence>MTFEPVSDAEARRLVNALAQQFGEGMRGFFEGKVFFARGNHAWLATRECMELIRSCRGVNVQQPGLLALVDVKACTPSRELAGLLQAVSPGLGRFV</sequence>
<dbReference type="Proteomes" id="UP000678237">
    <property type="component" value="Unassembled WGS sequence"/>
</dbReference>
<evidence type="ECO:0000313" key="2">
    <source>
        <dbReference type="EMBL" id="MBS3063737.1"/>
    </source>
</evidence>
<accession>A0A7J4JHB5</accession>
<reference evidence="2" key="3">
    <citation type="submission" date="2021-05" db="EMBL/GenBank/DDBJ databases">
        <title>Protein family content uncovers lineage relationships and bacterial pathway maintenance mechanisms in DPANN archaea.</title>
        <authorList>
            <person name="Castelle C.J."/>
            <person name="Meheust R."/>
            <person name="Jaffe A.L."/>
            <person name="Seitz K."/>
            <person name="Gong X."/>
            <person name="Baker B.J."/>
            <person name="Banfield J.F."/>
        </authorList>
    </citation>
    <scope>NUCLEOTIDE SEQUENCE</scope>
    <source>
        <strain evidence="2">RIFCSPLOWO2_01_FULL_58_19</strain>
    </source>
</reference>
<evidence type="ECO:0000313" key="1">
    <source>
        <dbReference type="EMBL" id="HIH17153.1"/>
    </source>
</evidence>
<protein>
    <submittedName>
        <fullName evidence="1">Uncharacterized protein</fullName>
    </submittedName>
</protein>
<dbReference type="Proteomes" id="UP000564964">
    <property type="component" value="Unassembled WGS sequence"/>
</dbReference>
<reference evidence="2" key="2">
    <citation type="submission" date="2021-03" db="EMBL/GenBank/DDBJ databases">
        <authorList>
            <person name="Jaffe A."/>
        </authorList>
    </citation>
    <scope>NUCLEOTIDE SEQUENCE</scope>
    <source>
        <strain evidence="2">RIFCSPLOWO2_01_FULL_58_19</strain>
    </source>
</reference>
<dbReference type="AlphaFoldDB" id="A0A7J4JHB5"/>
<comment type="caution">
    <text evidence="1">The sequence shown here is derived from an EMBL/GenBank/DDBJ whole genome shotgun (WGS) entry which is preliminary data.</text>
</comment>
<name>A0A7J4JHB5_9ARCH</name>
<organism evidence="1 3">
    <name type="scientific">Candidatus Iainarchaeum sp</name>
    <dbReference type="NCBI Taxonomy" id="3101447"/>
    <lineage>
        <taxon>Archaea</taxon>
        <taxon>Candidatus Iainarchaeota</taxon>
        <taxon>Candidatus Iainarchaeia</taxon>
        <taxon>Candidatus Iainarchaeales</taxon>
        <taxon>Candidatus Iainarchaeaceae</taxon>
        <taxon>Candidatus Iainarchaeum</taxon>
    </lineage>
</organism>
<proteinExistence type="predicted"/>
<evidence type="ECO:0000313" key="3">
    <source>
        <dbReference type="Proteomes" id="UP000564964"/>
    </source>
</evidence>
<dbReference type="EMBL" id="DUGH01000171">
    <property type="protein sequence ID" value="HIH17153.1"/>
    <property type="molecule type" value="Genomic_DNA"/>
</dbReference>
<dbReference type="EMBL" id="JAGVWE010000007">
    <property type="protein sequence ID" value="MBS3063737.1"/>
    <property type="molecule type" value="Genomic_DNA"/>
</dbReference>
<gene>
    <name evidence="1" type="ORF">HA252_07150</name>
    <name evidence="2" type="ORF">J4203_07785</name>
</gene>